<dbReference type="GO" id="GO:0003887">
    <property type="term" value="F:DNA-directed DNA polymerase activity"/>
    <property type="evidence" value="ECO:0007669"/>
    <property type="project" value="UniProtKB-KW"/>
</dbReference>
<evidence type="ECO:0000313" key="11">
    <source>
        <dbReference type="Proteomes" id="UP000187465"/>
    </source>
</evidence>
<dbReference type="GO" id="GO:0008408">
    <property type="term" value="F:3'-5' exonuclease activity"/>
    <property type="evidence" value="ECO:0007669"/>
    <property type="project" value="InterPro"/>
</dbReference>
<dbReference type="InterPro" id="IPR046938">
    <property type="entry name" value="DNA_clamp_sf"/>
</dbReference>
<proteinExistence type="inferred from homology"/>
<reference evidence="10 11" key="1">
    <citation type="submission" date="2016-10" db="EMBL/GenBank/DDBJ databases">
        <title>Paenibacillus species isolates.</title>
        <authorList>
            <person name="Beno S.M."/>
        </authorList>
    </citation>
    <scope>NUCLEOTIDE SEQUENCE [LARGE SCALE GENOMIC DNA]</scope>
    <source>
        <strain evidence="10 11">FSL H7-0604</strain>
    </source>
</reference>
<keyword evidence="7" id="KW-0239">DNA-directed DNA polymerase</keyword>
<dbReference type="PANTHER" id="PTHR30478:SF0">
    <property type="entry name" value="BETA SLIDING CLAMP"/>
    <property type="match status" value="1"/>
</dbReference>
<keyword evidence="8" id="KW-0238">DNA-binding</keyword>
<dbReference type="SUPFAM" id="SSF55979">
    <property type="entry name" value="DNA clamp"/>
    <property type="match status" value="1"/>
</dbReference>
<dbReference type="Gene3D" id="3.70.10.10">
    <property type="match status" value="1"/>
</dbReference>
<accession>A0A1R0X2X2</accession>
<gene>
    <name evidence="10" type="ORF">BJP51_25040</name>
</gene>
<evidence type="ECO:0000256" key="2">
    <source>
        <dbReference type="ARBA" id="ARBA00010752"/>
    </source>
</evidence>
<evidence type="ECO:0000256" key="8">
    <source>
        <dbReference type="ARBA" id="ARBA00023125"/>
    </source>
</evidence>
<comment type="subcellular location">
    <subcellularLocation>
        <location evidence="1">Cytoplasm</location>
    </subcellularLocation>
</comment>
<dbReference type="PANTHER" id="PTHR30478">
    <property type="entry name" value="DNA POLYMERASE III SUBUNIT BETA"/>
    <property type="match status" value="1"/>
</dbReference>
<dbReference type="Pfam" id="PF02768">
    <property type="entry name" value="DNA_pol3_beta_3"/>
    <property type="match status" value="1"/>
</dbReference>
<comment type="similarity">
    <text evidence="2">Belongs to the beta sliding clamp family.</text>
</comment>
<dbReference type="GO" id="GO:0005737">
    <property type="term" value="C:cytoplasm"/>
    <property type="evidence" value="ECO:0007669"/>
    <property type="project" value="UniProtKB-SubCell"/>
</dbReference>
<keyword evidence="4" id="KW-0808">Transferase</keyword>
<organism evidence="10 11">
    <name type="scientific">Paenibacillus odorifer</name>
    <dbReference type="NCBI Taxonomy" id="189426"/>
    <lineage>
        <taxon>Bacteria</taxon>
        <taxon>Bacillati</taxon>
        <taxon>Bacillota</taxon>
        <taxon>Bacilli</taxon>
        <taxon>Bacillales</taxon>
        <taxon>Paenibacillaceae</taxon>
        <taxon>Paenibacillus</taxon>
    </lineage>
</organism>
<evidence type="ECO:0000313" key="10">
    <source>
        <dbReference type="EMBL" id="OMD27465.1"/>
    </source>
</evidence>
<evidence type="ECO:0000259" key="9">
    <source>
        <dbReference type="Pfam" id="PF02768"/>
    </source>
</evidence>
<dbReference type="GO" id="GO:0003677">
    <property type="term" value="F:DNA binding"/>
    <property type="evidence" value="ECO:0007669"/>
    <property type="project" value="UniProtKB-KW"/>
</dbReference>
<dbReference type="RefSeq" id="WP_036679033.1">
    <property type="nucleotide sequence ID" value="NZ_MKQP01000036.1"/>
</dbReference>
<dbReference type="InterPro" id="IPR001001">
    <property type="entry name" value="DNA_polIII_beta"/>
</dbReference>
<feature type="domain" description="DNA polymerase III beta sliding clamp C-terminal" evidence="9">
    <location>
        <begin position="81"/>
        <end position="208"/>
    </location>
</feature>
<evidence type="ECO:0000256" key="5">
    <source>
        <dbReference type="ARBA" id="ARBA00022695"/>
    </source>
</evidence>
<evidence type="ECO:0000256" key="3">
    <source>
        <dbReference type="ARBA" id="ARBA00022490"/>
    </source>
</evidence>
<keyword evidence="5" id="KW-0548">Nucleotidyltransferase</keyword>
<evidence type="ECO:0000256" key="7">
    <source>
        <dbReference type="ARBA" id="ARBA00022932"/>
    </source>
</evidence>
<dbReference type="EMBL" id="MKQP01000036">
    <property type="protein sequence ID" value="OMD27465.1"/>
    <property type="molecule type" value="Genomic_DNA"/>
</dbReference>
<keyword evidence="3" id="KW-0963">Cytoplasm</keyword>
<dbReference type="GO" id="GO:0006271">
    <property type="term" value="P:DNA strand elongation involved in DNA replication"/>
    <property type="evidence" value="ECO:0007669"/>
    <property type="project" value="TreeGrafter"/>
</dbReference>
<evidence type="ECO:0000256" key="6">
    <source>
        <dbReference type="ARBA" id="ARBA00022705"/>
    </source>
</evidence>
<evidence type="ECO:0000256" key="4">
    <source>
        <dbReference type="ARBA" id="ARBA00022679"/>
    </source>
</evidence>
<name>A0A1R0X2X2_9BACL</name>
<dbReference type="GO" id="GO:0009360">
    <property type="term" value="C:DNA polymerase III complex"/>
    <property type="evidence" value="ECO:0007669"/>
    <property type="project" value="InterPro"/>
</dbReference>
<dbReference type="Proteomes" id="UP000187465">
    <property type="component" value="Unassembled WGS sequence"/>
</dbReference>
<protein>
    <recommendedName>
        <fullName evidence="9">DNA polymerase III beta sliding clamp C-terminal domain-containing protein</fullName>
    </recommendedName>
</protein>
<dbReference type="AlphaFoldDB" id="A0A1R0X2X2"/>
<keyword evidence="6" id="KW-0235">DNA replication</keyword>
<sequence>MAISQAKKLELITKHAKKFTVKPGGGTPVLEGVRYLDDGSVVATDRHTLLRIGGAHNFAEAFTSHAKTGAPVDGQYPDTSRLIPMEFTSQITLSATNLKDSIACVKVALEAAKLSAGDRRNLALLRYADDAATLSVTSDNPTLTFSAGINADLFGPDMAVAFNAEYMLNALNVFKDAGSQRVIIGLSGNLQPIILRDEDNEIDVIVLPYRIAS</sequence>
<evidence type="ECO:0000256" key="1">
    <source>
        <dbReference type="ARBA" id="ARBA00004496"/>
    </source>
</evidence>
<comment type="caution">
    <text evidence="10">The sequence shown here is derived from an EMBL/GenBank/DDBJ whole genome shotgun (WGS) entry which is preliminary data.</text>
</comment>
<dbReference type="InterPro" id="IPR022635">
    <property type="entry name" value="DNA_polIII_beta_C"/>
</dbReference>